<dbReference type="EMBL" id="NBSK02000006">
    <property type="protein sequence ID" value="KAJ0198900.1"/>
    <property type="molecule type" value="Genomic_DNA"/>
</dbReference>
<keyword evidence="1" id="KW-1133">Transmembrane helix</keyword>
<comment type="caution">
    <text evidence="3">The sequence shown here is derived from an EMBL/GenBank/DDBJ whole genome shotgun (WGS) entry which is preliminary data.</text>
</comment>
<proteinExistence type="predicted"/>
<protein>
    <recommendedName>
        <fullName evidence="2">DUF382 domain-containing protein</fullName>
    </recommendedName>
</protein>
<feature type="transmembrane region" description="Helical" evidence="1">
    <location>
        <begin position="34"/>
        <end position="57"/>
    </location>
</feature>
<evidence type="ECO:0000313" key="4">
    <source>
        <dbReference type="Proteomes" id="UP000235145"/>
    </source>
</evidence>
<dbReference type="InterPro" id="IPR007180">
    <property type="entry name" value="DUF382"/>
</dbReference>
<dbReference type="AlphaFoldDB" id="A0A9R1V633"/>
<keyword evidence="1" id="KW-0472">Membrane</keyword>
<evidence type="ECO:0000256" key="1">
    <source>
        <dbReference type="SAM" id="Phobius"/>
    </source>
</evidence>
<sequence>MDVRRKRGADPVLRLLLLSLLVAGENVGVSMASLFFRSMLTLATLPGFVSSAMLFFWRLDVANFSAGFDQGFTQRMLILTMKKGKRGIEKKPVWQGKRGIEKKPFQLPDFIAATGIEKIRQQVAPTTWDWIYAYEHLLGAWNRWLHNAKQFKCWHNYKK</sequence>
<evidence type="ECO:0000313" key="3">
    <source>
        <dbReference type="EMBL" id="KAJ0198900.1"/>
    </source>
</evidence>
<evidence type="ECO:0000259" key="2">
    <source>
        <dbReference type="Pfam" id="PF04037"/>
    </source>
</evidence>
<organism evidence="3 4">
    <name type="scientific">Lactuca sativa</name>
    <name type="common">Garden lettuce</name>
    <dbReference type="NCBI Taxonomy" id="4236"/>
    <lineage>
        <taxon>Eukaryota</taxon>
        <taxon>Viridiplantae</taxon>
        <taxon>Streptophyta</taxon>
        <taxon>Embryophyta</taxon>
        <taxon>Tracheophyta</taxon>
        <taxon>Spermatophyta</taxon>
        <taxon>Magnoliopsida</taxon>
        <taxon>eudicotyledons</taxon>
        <taxon>Gunneridae</taxon>
        <taxon>Pentapetalae</taxon>
        <taxon>asterids</taxon>
        <taxon>campanulids</taxon>
        <taxon>Asterales</taxon>
        <taxon>Asteraceae</taxon>
        <taxon>Cichorioideae</taxon>
        <taxon>Cichorieae</taxon>
        <taxon>Lactucinae</taxon>
        <taxon>Lactuca</taxon>
    </lineage>
</organism>
<feature type="domain" description="DUF382" evidence="2">
    <location>
        <begin position="89"/>
        <end position="124"/>
    </location>
</feature>
<keyword evidence="4" id="KW-1185">Reference proteome</keyword>
<gene>
    <name evidence="3" type="ORF">LSAT_V11C600333620</name>
</gene>
<name>A0A9R1V633_LACSA</name>
<keyword evidence="1" id="KW-0812">Transmembrane</keyword>
<dbReference type="GO" id="GO:0005634">
    <property type="term" value="C:nucleus"/>
    <property type="evidence" value="ECO:0007669"/>
    <property type="project" value="InterPro"/>
</dbReference>
<dbReference type="Pfam" id="PF04037">
    <property type="entry name" value="DUF382"/>
    <property type="match status" value="1"/>
</dbReference>
<reference evidence="3 4" key="1">
    <citation type="journal article" date="2017" name="Nat. Commun.">
        <title>Genome assembly with in vitro proximity ligation data and whole-genome triplication in lettuce.</title>
        <authorList>
            <person name="Reyes-Chin-Wo S."/>
            <person name="Wang Z."/>
            <person name="Yang X."/>
            <person name="Kozik A."/>
            <person name="Arikit S."/>
            <person name="Song C."/>
            <person name="Xia L."/>
            <person name="Froenicke L."/>
            <person name="Lavelle D.O."/>
            <person name="Truco M.J."/>
            <person name="Xia R."/>
            <person name="Zhu S."/>
            <person name="Xu C."/>
            <person name="Xu H."/>
            <person name="Xu X."/>
            <person name="Cox K."/>
            <person name="Korf I."/>
            <person name="Meyers B.C."/>
            <person name="Michelmore R.W."/>
        </authorList>
    </citation>
    <scope>NUCLEOTIDE SEQUENCE [LARGE SCALE GENOMIC DNA]</scope>
    <source>
        <strain evidence="4">cv. Salinas</strain>
        <tissue evidence="3">Seedlings</tissue>
    </source>
</reference>
<dbReference type="Proteomes" id="UP000235145">
    <property type="component" value="Unassembled WGS sequence"/>
</dbReference>
<accession>A0A9R1V633</accession>